<dbReference type="Proteomes" id="UP000198636">
    <property type="component" value="Unassembled WGS sequence"/>
</dbReference>
<accession>A0A1G5HPD0</accession>
<evidence type="ECO:0000256" key="6">
    <source>
        <dbReference type="ARBA" id="ARBA00022960"/>
    </source>
</evidence>
<dbReference type="InterPro" id="IPR050979">
    <property type="entry name" value="LD-transpeptidase"/>
</dbReference>
<dbReference type="Gene3D" id="2.40.440.10">
    <property type="entry name" value="L,D-transpeptidase catalytic domain-like"/>
    <property type="match status" value="1"/>
</dbReference>
<dbReference type="Gene3D" id="1.10.101.10">
    <property type="entry name" value="PGBD-like superfamily/PGBD"/>
    <property type="match status" value="2"/>
</dbReference>
<keyword evidence="7 9" id="KW-0573">Peptidoglycan synthesis</keyword>
<dbReference type="SUPFAM" id="SSF141523">
    <property type="entry name" value="L,D-transpeptidase catalytic domain-like"/>
    <property type="match status" value="1"/>
</dbReference>
<dbReference type="AlphaFoldDB" id="A0A1G5HPD0"/>
<dbReference type="SUPFAM" id="SSF47090">
    <property type="entry name" value="PGBD-like"/>
    <property type="match status" value="2"/>
</dbReference>
<evidence type="ECO:0000256" key="7">
    <source>
        <dbReference type="ARBA" id="ARBA00022984"/>
    </source>
</evidence>
<dbReference type="GO" id="GO:0016757">
    <property type="term" value="F:glycosyltransferase activity"/>
    <property type="evidence" value="ECO:0007669"/>
    <property type="project" value="UniProtKB-KW"/>
</dbReference>
<dbReference type="OrthoDB" id="9787225at2"/>
<evidence type="ECO:0000313" key="11">
    <source>
        <dbReference type="EMBL" id="SCY65735.1"/>
    </source>
</evidence>
<dbReference type="GO" id="GO:0008360">
    <property type="term" value="P:regulation of cell shape"/>
    <property type="evidence" value="ECO:0007669"/>
    <property type="project" value="UniProtKB-UniRule"/>
</dbReference>
<feature type="domain" description="L,D-TPase catalytic" evidence="10">
    <location>
        <begin position="87"/>
        <end position="196"/>
    </location>
</feature>
<keyword evidence="8 9" id="KW-0961">Cell wall biogenesis/degradation</keyword>
<dbReference type="GO" id="GO:0005576">
    <property type="term" value="C:extracellular region"/>
    <property type="evidence" value="ECO:0007669"/>
    <property type="project" value="TreeGrafter"/>
</dbReference>
<evidence type="ECO:0000256" key="5">
    <source>
        <dbReference type="ARBA" id="ARBA00022801"/>
    </source>
</evidence>
<keyword evidence="6 9" id="KW-0133">Cell shape</keyword>
<dbReference type="InterPro" id="IPR036365">
    <property type="entry name" value="PGBD-like_sf"/>
</dbReference>
<dbReference type="Pfam" id="PF03734">
    <property type="entry name" value="YkuD"/>
    <property type="match status" value="1"/>
</dbReference>
<dbReference type="InterPro" id="IPR036366">
    <property type="entry name" value="PGBDSf"/>
</dbReference>
<dbReference type="GO" id="GO:0071555">
    <property type="term" value="P:cell wall organization"/>
    <property type="evidence" value="ECO:0007669"/>
    <property type="project" value="UniProtKB-UniRule"/>
</dbReference>
<dbReference type="PANTHER" id="PTHR30582">
    <property type="entry name" value="L,D-TRANSPEPTIDASE"/>
    <property type="match status" value="1"/>
</dbReference>
<dbReference type="GO" id="GO:0018104">
    <property type="term" value="P:peptidoglycan-protein cross-linking"/>
    <property type="evidence" value="ECO:0007669"/>
    <property type="project" value="TreeGrafter"/>
</dbReference>
<dbReference type="InterPro" id="IPR002477">
    <property type="entry name" value="Peptidoglycan-bd-like"/>
</dbReference>
<dbReference type="Pfam" id="PF01471">
    <property type="entry name" value="PG_binding_1"/>
    <property type="match status" value="2"/>
</dbReference>
<dbReference type="STRING" id="1120976.SAMN03080606_02078"/>
<dbReference type="PROSITE" id="PS52029">
    <property type="entry name" value="LD_TPASE"/>
    <property type="match status" value="1"/>
</dbReference>
<evidence type="ECO:0000313" key="12">
    <source>
        <dbReference type="Proteomes" id="UP000198636"/>
    </source>
</evidence>
<dbReference type="InterPro" id="IPR038063">
    <property type="entry name" value="Transpep_catalytic_dom"/>
</dbReference>
<dbReference type="UniPathway" id="UPA00219"/>
<keyword evidence="4" id="KW-0808">Transferase</keyword>
<keyword evidence="5" id="KW-0378">Hydrolase</keyword>
<keyword evidence="12" id="KW-1185">Reference proteome</keyword>
<evidence type="ECO:0000256" key="9">
    <source>
        <dbReference type="PROSITE-ProRule" id="PRU01373"/>
    </source>
</evidence>
<reference evidence="11 12" key="1">
    <citation type="submission" date="2016-10" db="EMBL/GenBank/DDBJ databases">
        <authorList>
            <person name="de Groot N.N."/>
        </authorList>
    </citation>
    <scope>NUCLEOTIDE SEQUENCE [LARGE SCALE GENOMIC DNA]</scope>
    <source>
        <strain evidence="11 12">DSM 18978</strain>
    </source>
</reference>
<name>A0A1G5HPD0_9FIRM</name>
<dbReference type="GO" id="GO:0071972">
    <property type="term" value="F:peptidoglycan L,D-transpeptidase activity"/>
    <property type="evidence" value="ECO:0007669"/>
    <property type="project" value="TreeGrafter"/>
</dbReference>
<keyword evidence="3" id="KW-0328">Glycosyltransferase</keyword>
<proteinExistence type="inferred from homology"/>
<evidence type="ECO:0000256" key="8">
    <source>
        <dbReference type="ARBA" id="ARBA00023316"/>
    </source>
</evidence>
<feature type="active site" description="Proton donor/acceptor" evidence="9">
    <location>
        <position position="156"/>
    </location>
</feature>
<protein>
    <submittedName>
        <fullName evidence="11">Putative peptidoglycan binding domain-containing protein</fullName>
    </submittedName>
</protein>
<feature type="active site" description="Nucleophile" evidence="9">
    <location>
        <position position="172"/>
    </location>
</feature>
<dbReference type="RefSeq" id="WP_091543077.1">
    <property type="nucleotide sequence ID" value="NZ_FMUS01000012.1"/>
</dbReference>
<dbReference type="CDD" id="cd16913">
    <property type="entry name" value="YkuD_like"/>
    <property type="match status" value="1"/>
</dbReference>
<comment type="pathway">
    <text evidence="1 9">Cell wall biogenesis; peptidoglycan biosynthesis.</text>
</comment>
<evidence type="ECO:0000256" key="3">
    <source>
        <dbReference type="ARBA" id="ARBA00022676"/>
    </source>
</evidence>
<evidence type="ECO:0000256" key="4">
    <source>
        <dbReference type="ARBA" id="ARBA00022679"/>
    </source>
</evidence>
<sequence>MKIASRYLRLLDPYMEGPDVMHVQERLLQLGFYENSIDGVYDEGVYESVRSFQADYGLNPDGIVGPDTWNAIGLDPNKRYPIPEEGYTLDIDLERKILLLKRFNETLETYPVAVGRPETPTPVGEWQIIQKTMNPGGPFGTRWMRINVPWGGYGIHGTDTPESIGTAASRGCIRMFNEDVNELYDIVPLGTPVKITGENITGRILDVGVAPGQDVFTVKTILTELGYYEGEIDGIYDEEIKEAVRSFQRDFNLIADGIVGVNTYNMLQLSRDQFFDIREP</sequence>
<dbReference type="EMBL" id="FMUS01000012">
    <property type="protein sequence ID" value="SCY65735.1"/>
    <property type="molecule type" value="Genomic_DNA"/>
</dbReference>
<evidence type="ECO:0000259" key="10">
    <source>
        <dbReference type="PROSITE" id="PS52029"/>
    </source>
</evidence>
<evidence type="ECO:0000256" key="2">
    <source>
        <dbReference type="ARBA" id="ARBA00005992"/>
    </source>
</evidence>
<organism evidence="11 12">
    <name type="scientific">Alkaliphilus peptidifermentans DSM 18978</name>
    <dbReference type="NCBI Taxonomy" id="1120976"/>
    <lineage>
        <taxon>Bacteria</taxon>
        <taxon>Bacillati</taxon>
        <taxon>Bacillota</taxon>
        <taxon>Clostridia</taxon>
        <taxon>Peptostreptococcales</taxon>
        <taxon>Natronincolaceae</taxon>
        <taxon>Alkaliphilus</taxon>
    </lineage>
</organism>
<comment type="similarity">
    <text evidence="2">Belongs to the YkuD family.</text>
</comment>
<dbReference type="PANTHER" id="PTHR30582:SF24">
    <property type="entry name" value="L,D-TRANSPEPTIDASE ERFK_SRFK-RELATED"/>
    <property type="match status" value="1"/>
</dbReference>
<dbReference type="InterPro" id="IPR005490">
    <property type="entry name" value="LD_TPept_cat_dom"/>
</dbReference>
<evidence type="ECO:0000256" key="1">
    <source>
        <dbReference type="ARBA" id="ARBA00004752"/>
    </source>
</evidence>
<gene>
    <name evidence="11" type="ORF">SAMN03080606_02078</name>
</gene>